<dbReference type="EMBL" id="MN739365">
    <property type="protein sequence ID" value="QHT01190.1"/>
    <property type="molecule type" value="Genomic_DNA"/>
</dbReference>
<reference evidence="1" key="1">
    <citation type="journal article" date="2020" name="Nature">
        <title>Giant virus diversity and host interactions through global metagenomics.</title>
        <authorList>
            <person name="Schulz F."/>
            <person name="Roux S."/>
            <person name="Paez-Espino D."/>
            <person name="Jungbluth S."/>
            <person name="Walsh D.A."/>
            <person name="Denef V.J."/>
            <person name="McMahon K.D."/>
            <person name="Konstantinidis K.T."/>
            <person name="Eloe-Fadrosh E.A."/>
            <person name="Kyrpides N.C."/>
            <person name="Woyke T."/>
        </authorList>
    </citation>
    <scope>NUCLEOTIDE SEQUENCE</scope>
    <source>
        <strain evidence="1">GVMAG-M-3300020192-26</strain>
    </source>
</reference>
<name>A0A6C0CBJ1_9ZZZZ</name>
<organism evidence="1">
    <name type="scientific">viral metagenome</name>
    <dbReference type="NCBI Taxonomy" id="1070528"/>
    <lineage>
        <taxon>unclassified sequences</taxon>
        <taxon>metagenomes</taxon>
        <taxon>organismal metagenomes</taxon>
    </lineage>
</organism>
<sequence length="103" mass="12136">MGQRDILYQIINELSLNDIVRCLTVNRLINHICNLQYARLINDYENILANLSYKSSYKQMYATCYELEGFIKKYADLNLFNFFSTDVLDIQSRNIIKLPKMIG</sequence>
<accession>A0A6C0CBJ1</accession>
<dbReference type="AlphaFoldDB" id="A0A6C0CBJ1"/>
<protein>
    <recommendedName>
        <fullName evidence="2">F-box domain-containing protein</fullName>
    </recommendedName>
</protein>
<evidence type="ECO:0000313" key="1">
    <source>
        <dbReference type="EMBL" id="QHT01190.1"/>
    </source>
</evidence>
<evidence type="ECO:0008006" key="2">
    <source>
        <dbReference type="Google" id="ProtNLM"/>
    </source>
</evidence>
<proteinExistence type="predicted"/>